<evidence type="ECO:0000313" key="12">
    <source>
        <dbReference type="Proteomes" id="UP001652623"/>
    </source>
</evidence>
<dbReference type="Proteomes" id="UP001652623">
    <property type="component" value="Chromosome 7"/>
</dbReference>
<gene>
    <name evidence="13" type="primary">LOC125423957</name>
</gene>
<keyword evidence="6 13" id="KW-0032">Aminotransferase</keyword>
<accession>A0ABM3IV07</accession>
<dbReference type="InterPro" id="IPR049704">
    <property type="entry name" value="Aminotrans_3_PPA_site"/>
</dbReference>
<dbReference type="InterPro" id="IPR015424">
    <property type="entry name" value="PyrdxlP-dep_Trfase"/>
</dbReference>
<dbReference type="PROSITE" id="PS00600">
    <property type="entry name" value="AA_TRANSFER_CLASS_3"/>
    <property type="match status" value="1"/>
</dbReference>
<dbReference type="InterPro" id="IPR015422">
    <property type="entry name" value="PyrdxlP-dep_Trfase_small"/>
</dbReference>
<dbReference type="RefSeq" id="XP_048335927.1">
    <property type="nucleotide sequence ID" value="XM_048479970.2"/>
</dbReference>
<keyword evidence="8 11" id="KW-0663">Pyridoxal phosphate</keyword>
<evidence type="ECO:0000256" key="11">
    <source>
        <dbReference type="RuleBase" id="RU003560"/>
    </source>
</evidence>
<protein>
    <recommendedName>
        <fullName evidence="5">alanine--glyoxylate transaminase</fullName>
        <ecNumber evidence="5">2.6.1.44</ecNumber>
    </recommendedName>
</protein>
<organism evidence="12 13">
    <name type="scientific">Ziziphus jujuba</name>
    <name type="common">Chinese jujube</name>
    <name type="synonym">Ziziphus sativa</name>
    <dbReference type="NCBI Taxonomy" id="326968"/>
    <lineage>
        <taxon>Eukaryota</taxon>
        <taxon>Viridiplantae</taxon>
        <taxon>Streptophyta</taxon>
        <taxon>Embryophyta</taxon>
        <taxon>Tracheophyta</taxon>
        <taxon>Spermatophyta</taxon>
        <taxon>Magnoliopsida</taxon>
        <taxon>eudicotyledons</taxon>
        <taxon>Gunneridae</taxon>
        <taxon>Pentapetalae</taxon>
        <taxon>rosids</taxon>
        <taxon>fabids</taxon>
        <taxon>Rosales</taxon>
        <taxon>Rhamnaceae</taxon>
        <taxon>Paliureae</taxon>
        <taxon>Ziziphus</taxon>
    </lineage>
</organism>
<keyword evidence="12" id="KW-1185">Reference proteome</keyword>
<keyword evidence="10" id="KW-0496">Mitochondrion</keyword>
<reference evidence="13" key="1">
    <citation type="submission" date="2025-08" db="UniProtKB">
        <authorList>
            <consortium name="RefSeq"/>
        </authorList>
    </citation>
    <scope>IDENTIFICATION</scope>
    <source>
        <tissue evidence="13">Seedling</tissue>
    </source>
</reference>
<keyword evidence="9" id="KW-0809">Transit peptide</keyword>
<dbReference type="InterPro" id="IPR005814">
    <property type="entry name" value="Aminotrans_3"/>
</dbReference>
<evidence type="ECO:0000256" key="3">
    <source>
        <dbReference type="ARBA" id="ARBA00008954"/>
    </source>
</evidence>
<dbReference type="InterPro" id="IPR015421">
    <property type="entry name" value="PyrdxlP-dep_Trfase_major"/>
</dbReference>
<dbReference type="PANTHER" id="PTHR45688">
    <property type="match status" value="1"/>
</dbReference>
<comment type="cofactor">
    <cofactor evidence="1">
        <name>pyridoxal 5'-phosphate</name>
        <dbReference type="ChEBI" id="CHEBI:597326"/>
    </cofactor>
</comment>
<comment type="similarity">
    <text evidence="3 11">Belongs to the class-III pyridoxal-phosphate-dependent aminotransferase family.</text>
</comment>
<dbReference type="GeneID" id="125423957"/>
<evidence type="ECO:0000256" key="10">
    <source>
        <dbReference type="ARBA" id="ARBA00023128"/>
    </source>
</evidence>
<sequence>MAFLLKKAIGETKPTRFNINHFYRLSRCCGFASSSSSSPSVAAASDHEALPVLPPFDYKPKPYNGPLADEVFQKRKKFLGPCLFHFYNKPLNIVEGKMQYLFDENGKRYLDAFAGIVTVSCGHCHPDILNAITEQSKLLQHATTIYLHHAITDFAEALASKMPGNLKVVYFVNSGSEANELAMLMARLYTGNLGMISLRNAYHGGSAGTLGLTALNTWKYPIPEGEIHHVVNPDPYHGVFGSDAKLYAKDVQDHIVYGTSGRVAGFLSETIQGVGGAVELAPGYLKLVYDIVRKAGGVCIADEVQTGFGRTGSHYWGFETQGVIPDIVTMAKGIGNGLPLGAVVTTPEIASVLAGKVRFNTFGGNPVCSAGGLAVLRVIDKEKRQAHCHDVGSHLLDRLRALQQRHDIIGDVRGRGLMLGVELVSDRKEKTPAKAETAVVFEKMRELGILLGKGGLHGTVFRIKPPMCFTKDDADFLVDALDYSLSRL</sequence>
<evidence type="ECO:0000256" key="5">
    <source>
        <dbReference type="ARBA" id="ARBA00013049"/>
    </source>
</evidence>
<proteinExistence type="inferred from homology"/>
<evidence type="ECO:0000256" key="1">
    <source>
        <dbReference type="ARBA" id="ARBA00001933"/>
    </source>
</evidence>
<evidence type="ECO:0000256" key="7">
    <source>
        <dbReference type="ARBA" id="ARBA00022679"/>
    </source>
</evidence>
<dbReference type="GO" id="GO:0008483">
    <property type="term" value="F:transaminase activity"/>
    <property type="evidence" value="ECO:0007669"/>
    <property type="project" value="UniProtKB-KW"/>
</dbReference>
<dbReference type="EC" id="2.6.1.44" evidence="5"/>
<dbReference type="CDD" id="cd00610">
    <property type="entry name" value="OAT_like"/>
    <property type="match status" value="1"/>
</dbReference>
<evidence type="ECO:0000256" key="8">
    <source>
        <dbReference type="ARBA" id="ARBA00022898"/>
    </source>
</evidence>
<evidence type="ECO:0000256" key="9">
    <source>
        <dbReference type="ARBA" id="ARBA00022946"/>
    </source>
</evidence>
<evidence type="ECO:0000256" key="2">
    <source>
        <dbReference type="ARBA" id="ARBA00004173"/>
    </source>
</evidence>
<dbReference type="Gene3D" id="3.40.640.10">
    <property type="entry name" value="Type I PLP-dependent aspartate aminotransferase-like (Major domain)"/>
    <property type="match status" value="1"/>
</dbReference>
<dbReference type="SUPFAM" id="SSF53383">
    <property type="entry name" value="PLP-dependent transferases"/>
    <property type="match status" value="1"/>
</dbReference>
<evidence type="ECO:0000256" key="4">
    <source>
        <dbReference type="ARBA" id="ARBA00011881"/>
    </source>
</evidence>
<evidence type="ECO:0000256" key="6">
    <source>
        <dbReference type="ARBA" id="ARBA00022576"/>
    </source>
</evidence>
<dbReference type="Gene3D" id="3.90.1150.10">
    <property type="entry name" value="Aspartate Aminotransferase, domain 1"/>
    <property type="match status" value="1"/>
</dbReference>
<evidence type="ECO:0000313" key="13">
    <source>
        <dbReference type="RefSeq" id="XP_048335927.1"/>
    </source>
</evidence>
<comment type="subunit">
    <text evidence="4">Homotetramer.</text>
</comment>
<keyword evidence="7" id="KW-0808">Transferase</keyword>
<dbReference type="PANTHER" id="PTHR45688:SF3">
    <property type="entry name" value="ALANINE--GLYOXYLATE AMINOTRANSFERASE 2, MITOCHONDRIAL"/>
    <property type="match status" value="1"/>
</dbReference>
<dbReference type="Pfam" id="PF00202">
    <property type="entry name" value="Aminotran_3"/>
    <property type="match status" value="1"/>
</dbReference>
<name>A0ABM3IV07_ZIZJJ</name>
<comment type="subcellular location">
    <subcellularLocation>
        <location evidence="2">Mitochondrion</location>
    </subcellularLocation>
</comment>